<evidence type="ECO:0000256" key="3">
    <source>
        <dbReference type="PIRSR" id="PIRSR000390-1"/>
    </source>
</evidence>
<evidence type="ECO:0000313" key="7">
    <source>
        <dbReference type="Proteomes" id="UP000535182"/>
    </source>
</evidence>
<dbReference type="InterPro" id="IPR015422">
    <property type="entry name" value="PyrdxlP-dep_Trfase_small"/>
</dbReference>
<evidence type="ECO:0000256" key="5">
    <source>
        <dbReference type="RuleBase" id="RU004508"/>
    </source>
</evidence>
<dbReference type="InterPro" id="IPR000653">
    <property type="entry name" value="DegT/StrS_aminotransferase"/>
</dbReference>
<dbReference type="AlphaFoldDB" id="A0A9X0QGR6"/>
<dbReference type="Gene3D" id="3.40.640.10">
    <property type="entry name" value="Type I PLP-dependent aspartate aminotransferase-like (Major domain)"/>
    <property type="match status" value="1"/>
</dbReference>
<proteinExistence type="inferred from homology"/>
<dbReference type="Pfam" id="PF01041">
    <property type="entry name" value="DegT_DnrJ_EryC1"/>
    <property type="match status" value="1"/>
</dbReference>
<dbReference type="Gene3D" id="3.90.1150.10">
    <property type="entry name" value="Aspartate Aminotransferase, domain 1"/>
    <property type="match status" value="1"/>
</dbReference>
<evidence type="ECO:0000256" key="1">
    <source>
        <dbReference type="ARBA" id="ARBA00022898"/>
    </source>
</evidence>
<protein>
    <submittedName>
        <fullName evidence="6">dTDP-4-amino-4,6-dideoxygalactose transaminase</fullName>
    </submittedName>
</protein>
<dbReference type="InterPro" id="IPR015421">
    <property type="entry name" value="PyrdxlP-dep_Trfase_major"/>
</dbReference>
<dbReference type="GO" id="GO:0000271">
    <property type="term" value="P:polysaccharide biosynthetic process"/>
    <property type="evidence" value="ECO:0007669"/>
    <property type="project" value="TreeGrafter"/>
</dbReference>
<dbReference type="InterPro" id="IPR015424">
    <property type="entry name" value="PyrdxlP-dep_Trfase"/>
</dbReference>
<accession>A0A9X0QGR6</accession>
<dbReference type="GO" id="GO:0008483">
    <property type="term" value="F:transaminase activity"/>
    <property type="evidence" value="ECO:0007669"/>
    <property type="project" value="TreeGrafter"/>
</dbReference>
<dbReference type="PANTHER" id="PTHR30244">
    <property type="entry name" value="TRANSAMINASE"/>
    <property type="match status" value="1"/>
</dbReference>
<feature type="active site" description="Proton acceptor" evidence="3">
    <location>
        <position position="186"/>
    </location>
</feature>
<comment type="similarity">
    <text evidence="2 5">Belongs to the DegT/DnrJ/EryC1 family.</text>
</comment>
<dbReference type="GO" id="GO:0030170">
    <property type="term" value="F:pyridoxal phosphate binding"/>
    <property type="evidence" value="ECO:0007669"/>
    <property type="project" value="UniProtKB-ARBA"/>
</dbReference>
<keyword evidence="7" id="KW-1185">Reference proteome</keyword>
<evidence type="ECO:0000256" key="2">
    <source>
        <dbReference type="ARBA" id="ARBA00037999"/>
    </source>
</evidence>
<evidence type="ECO:0000313" key="6">
    <source>
        <dbReference type="EMBL" id="MBB5329974.1"/>
    </source>
</evidence>
<dbReference type="PIRSF" id="PIRSF000390">
    <property type="entry name" value="PLP_StrS"/>
    <property type="match status" value="1"/>
</dbReference>
<dbReference type="Proteomes" id="UP000535182">
    <property type="component" value="Unassembled WGS sequence"/>
</dbReference>
<name>A0A9X0QGR6_9BACT</name>
<feature type="modified residue" description="N6-(pyridoxal phosphate)lysine" evidence="4">
    <location>
        <position position="186"/>
    </location>
</feature>
<organism evidence="6 7">
    <name type="scientific">Tunturiibacter gelidiferens</name>
    <dbReference type="NCBI Taxonomy" id="3069689"/>
    <lineage>
        <taxon>Bacteria</taxon>
        <taxon>Pseudomonadati</taxon>
        <taxon>Acidobacteriota</taxon>
        <taxon>Terriglobia</taxon>
        <taxon>Terriglobales</taxon>
        <taxon>Acidobacteriaceae</taxon>
        <taxon>Tunturiibacter</taxon>
    </lineage>
</organism>
<sequence length="368" mass="40618">MKVPFVDLKSLHSDIKDDLREVFDRVLDNSTFVLGPEVQRFEQEFATYCGTEHCVALNTGTAAIHLALAALNIGPEDEVVTVPHTFIATAEAITAVGAKPVFIDIDPVSFTMDPALLEAAITPKTRAIIPVDLYGQIADMDPILEIANRHGIPVVEDACQAHGAEYKGRKAGAFGIAGCFSFYPGKNLGACGEGGAVTTNDAELAQRIRLWRDHGSAKRYEHVFPGLNMRMEGIQGGILSVKLKYLDRWNDQRREAAVRYNSALAHTDIEIPTELGYGRHVYHLYVIQSDNRDALRQQLTAAGIETGLHYPTPLHLQEAYRFLGYNNGDFPVTEKVKDRILSLPIYPGIHSEAVEWVASELRESCYVG</sequence>
<dbReference type="CDD" id="cd00616">
    <property type="entry name" value="AHBA_syn"/>
    <property type="match status" value="1"/>
</dbReference>
<dbReference type="FunFam" id="3.40.640.10:FF:000089">
    <property type="entry name" value="Aminotransferase, DegT/DnrJ/EryC1/StrS family"/>
    <property type="match status" value="1"/>
</dbReference>
<comment type="caution">
    <text evidence="6">The sequence shown here is derived from an EMBL/GenBank/DDBJ whole genome shotgun (WGS) entry which is preliminary data.</text>
</comment>
<evidence type="ECO:0000256" key="4">
    <source>
        <dbReference type="PIRSR" id="PIRSR000390-2"/>
    </source>
</evidence>
<dbReference type="RefSeq" id="WP_183978947.1">
    <property type="nucleotide sequence ID" value="NZ_JACHEB010000008.1"/>
</dbReference>
<reference evidence="6 7" key="1">
    <citation type="submission" date="2020-08" db="EMBL/GenBank/DDBJ databases">
        <title>Genomic Encyclopedia of Type Strains, Phase IV (KMG-V): Genome sequencing to study the core and pangenomes of soil and plant-associated prokaryotes.</title>
        <authorList>
            <person name="Whitman W."/>
        </authorList>
    </citation>
    <scope>NUCLEOTIDE SEQUENCE [LARGE SCALE GENOMIC DNA]</scope>
    <source>
        <strain evidence="6 7">X5P2</strain>
    </source>
</reference>
<gene>
    <name evidence="6" type="ORF">HDF14_003603</name>
</gene>
<keyword evidence="1 4" id="KW-0663">Pyridoxal phosphate</keyword>
<dbReference type="EMBL" id="JACHEB010000008">
    <property type="protein sequence ID" value="MBB5329974.1"/>
    <property type="molecule type" value="Genomic_DNA"/>
</dbReference>
<dbReference type="SUPFAM" id="SSF53383">
    <property type="entry name" value="PLP-dependent transferases"/>
    <property type="match status" value="1"/>
</dbReference>
<dbReference type="PANTHER" id="PTHR30244:SF36">
    <property type="entry name" value="3-OXO-GLUCOSE-6-PHOSPHATE:GLUTAMATE AMINOTRANSFERASE"/>
    <property type="match status" value="1"/>
</dbReference>